<dbReference type="OrthoDB" id="383876at2"/>
<protein>
    <submittedName>
        <fullName evidence="1">Uncharacterized protein</fullName>
    </submittedName>
</protein>
<dbReference type="KEGG" id="orn:DV701_07515"/>
<dbReference type="RefSeq" id="WP_114927759.1">
    <property type="nucleotide sequence ID" value="NZ_CP031229.1"/>
</dbReference>
<proteinExistence type="predicted"/>
<dbReference type="Proteomes" id="UP000253790">
    <property type="component" value="Chromosome"/>
</dbReference>
<dbReference type="EMBL" id="CP031229">
    <property type="protein sequence ID" value="AXH95994.1"/>
    <property type="molecule type" value="Genomic_DNA"/>
</dbReference>
<reference evidence="1 2" key="1">
    <citation type="submission" date="2018-07" db="EMBL/GenBank/DDBJ databases">
        <title>Complete genome sequencing of Ornithinimicrobium sp. AMA3305.</title>
        <authorList>
            <person name="Bae J.-W."/>
        </authorList>
    </citation>
    <scope>NUCLEOTIDE SEQUENCE [LARGE SCALE GENOMIC DNA]</scope>
    <source>
        <strain evidence="1 2">AMA3305</strain>
    </source>
</reference>
<evidence type="ECO:0000313" key="1">
    <source>
        <dbReference type="EMBL" id="AXH95994.1"/>
    </source>
</evidence>
<name>A0A345NLT6_9MICO</name>
<gene>
    <name evidence="1" type="ORF">DV701_07515</name>
</gene>
<accession>A0A345NLT6</accession>
<evidence type="ECO:0000313" key="2">
    <source>
        <dbReference type="Proteomes" id="UP000253790"/>
    </source>
</evidence>
<organism evidence="1 2">
    <name type="scientific">Ornithinimicrobium avium</name>
    <dbReference type="NCBI Taxonomy" id="2283195"/>
    <lineage>
        <taxon>Bacteria</taxon>
        <taxon>Bacillati</taxon>
        <taxon>Actinomycetota</taxon>
        <taxon>Actinomycetes</taxon>
        <taxon>Micrococcales</taxon>
        <taxon>Ornithinimicrobiaceae</taxon>
        <taxon>Ornithinimicrobium</taxon>
    </lineage>
</organism>
<keyword evidence="2" id="KW-1185">Reference proteome</keyword>
<sequence>MDPLALGAALPAATAMDTVDFHLNEALTNLYVGLHRELRGEHLAAMRFIQVYAVDRVLALVRLDPATELDHPDPFEATRRIENASLPGGLPLHQMIPGYTDNLNAARAVLAWLTTHHHTDPAIVAAIRELTTTLETQSQTDNA</sequence>
<dbReference type="AlphaFoldDB" id="A0A345NLT6"/>